<dbReference type="PANTHER" id="PTHR21654">
    <property type="entry name" value="FI21293P1"/>
    <property type="match status" value="1"/>
</dbReference>
<evidence type="ECO:0000259" key="8">
    <source>
        <dbReference type="PROSITE" id="PS50090"/>
    </source>
</evidence>
<dbReference type="Proteomes" id="UP000594263">
    <property type="component" value="Unplaced"/>
</dbReference>
<dbReference type="AlphaFoldDB" id="A0A7N0U9V6"/>
<feature type="compositionally biased region" description="Acidic residues" evidence="7">
    <location>
        <begin position="269"/>
        <end position="282"/>
    </location>
</feature>
<feature type="region of interest" description="Disordered" evidence="7">
    <location>
        <begin position="618"/>
        <end position="688"/>
    </location>
</feature>
<evidence type="ECO:0000256" key="4">
    <source>
        <dbReference type="ARBA" id="ARBA00023125"/>
    </source>
</evidence>
<evidence type="ECO:0000256" key="7">
    <source>
        <dbReference type="SAM" id="MobiDB-lite"/>
    </source>
</evidence>
<keyword evidence="10" id="KW-1185">Reference proteome</keyword>
<feature type="compositionally biased region" description="Polar residues" evidence="7">
    <location>
        <begin position="619"/>
        <end position="643"/>
    </location>
</feature>
<feature type="region of interest" description="Disordered" evidence="7">
    <location>
        <begin position="259"/>
        <end position="312"/>
    </location>
</feature>
<evidence type="ECO:0000256" key="6">
    <source>
        <dbReference type="ARBA" id="ARBA00023242"/>
    </source>
</evidence>
<feature type="compositionally biased region" description="Low complexity" evidence="7">
    <location>
        <begin position="34"/>
        <end position="49"/>
    </location>
</feature>
<feature type="compositionally biased region" description="Pro residues" evidence="7">
    <location>
        <begin position="412"/>
        <end position="425"/>
    </location>
</feature>
<dbReference type="GO" id="GO:0005634">
    <property type="term" value="C:nucleus"/>
    <property type="evidence" value="ECO:0007669"/>
    <property type="project" value="UniProtKB-SubCell"/>
</dbReference>
<evidence type="ECO:0000256" key="2">
    <source>
        <dbReference type="ARBA" id="ARBA00022737"/>
    </source>
</evidence>
<evidence type="ECO:0000313" key="9">
    <source>
        <dbReference type="EnsemblPlants" id="Kaladp0058s0549.1.v1.1"/>
    </source>
</evidence>
<feature type="compositionally biased region" description="Low complexity" evidence="7">
    <location>
        <begin position="259"/>
        <end position="268"/>
    </location>
</feature>
<dbReference type="Gramene" id="Kaladp0058s0549.1.v1.1">
    <property type="protein sequence ID" value="Kaladp0058s0549.1.v1.1"/>
    <property type="gene ID" value="Kaladp0058s0549.v1.1"/>
</dbReference>
<keyword evidence="6" id="KW-0539">Nucleus</keyword>
<feature type="domain" description="Myb-like" evidence="8">
    <location>
        <begin position="497"/>
        <end position="561"/>
    </location>
</feature>
<dbReference type="GO" id="GO:0006355">
    <property type="term" value="P:regulation of DNA-templated transcription"/>
    <property type="evidence" value="ECO:0007669"/>
    <property type="project" value="UniProtKB-ARBA"/>
</dbReference>
<evidence type="ECO:0000256" key="5">
    <source>
        <dbReference type="ARBA" id="ARBA00023163"/>
    </source>
</evidence>
<feature type="region of interest" description="Disordered" evidence="7">
    <location>
        <begin position="1"/>
        <end position="71"/>
    </location>
</feature>
<dbReference type="InterPro" id="IPR001005">
    <property type="entry name" value="SANT/Myb"/>
</dbReference>
<dbReference type="FunFam" id="1.10.10.60:FF:000092">
    <property type="entry name" value="Trihelix transcription factor GT-2"/>
    <property type="match status" value="1"/>
</dbReference>
<feature type="compositionally biased region" description="Low complexity" evidence="7">
    <location>
        <begin position="426"/>
        <end position="443"/>
    </location>
</feature>
<organism evidence="9 10">
    <name type="scientific">Kalanchoe fedtschenkoi</name>
    <name type="common">Lavender scallops</name>
    <name type="synonym">South American air plant</name>
    <dbReference type="NCBI Taxonomy" id="63787"/>
    <lineage>
        <taxon>Eukaryota</taxon>
        <taxon>Viridiplantae</taxon>
        <taxon>Streptophyta</taxon>
        <taxon>Embryophyta</taxon>
        <taxon>Tracheophyta</taxon>
        <taxon>Spermatophyta</taxon>
        <taxon>Magnoliopsida</taxon>
        <taxon>eudicotyledons</taxon>
        <taxon>Gunneridae</taxon>
        <taxon>Pentapetalae</taxon>
        <taxon>Saxifragales</taxon>
        <taxon>Crassulaceae</taxon>
        <taxon>Kalanchoe</taxon>
    </lineage>
</organism>
<dbReference type="EnsemblPlants" id="Kaladp0058s0549.1.v1.1">
    <property type="protein sequence ID" value="Kaladp0058s0549.1.v1.1"/>
    <property type="gene ID" value="Kaladp0058s0549.v1.1"/>
</dbReference>
<dbReference type="FunFam" id="1.10.10.60:FF:000061">
    <property type="entry name" value="Trihelix transcription factor GT-2"/>
    <property type="match status" value="1"/>
</dbReference>
<reference evidence="9" key="1">
    <citation type="submission" date="2021-01" db="UniProtKB">
        <authorList>
            <consortium name="EnsemblPlants"/>
        </authorList>
    </citation>
    <scope>IDENTIFICATION</scope>
</reference>
<dbReference type="SMART" id="SM00717">
    <property type="entry name" value="SANT"/>
    <property type="match status" value="2"/>
</dbReference>
<sequence length="688" mass="74545">MQQQQQGSQYGGVSPDLGSAPRTQMLAAGGGGSEQAEAASPISSRPPASIMNFDDLVDDTDRAGSTSSGNRWPRQETVALLKIRSEMDSAFRDATLKGPLWEEVSRKLGELGYVRSGKKCKEKFENVHKYYKRTKEGRAGRQDGKTYRFFTHLEALQAVTASGSGSGSTNLIPSAATPPPPPLLMTSSGPPAAAASPLRNMQFATPVSVGIGGNIVMQMAGVAPPSQPFTMYSRDLSMGAGVSVPGSMSAAAPVGISFSSGSSSSGSYDSDEDEEEVDDVSEEERPSSTPVGSGQKRKRGYSFSSRGGGGTKRRMMDFFEGLMKQVMQKQEAMQQRFLEAIAKREQDRMMREEAWKRQEAARLSREQELMVQERATAASRDAAIVSFLQKITGQTIRLPQPVSHQNVAVTPAAPPPSVPTMPPAAPASIPSSTSPPSRQQFQQKQHKSQQQKQQPQNTDLVRQHQMPPPPSTEAIMAVPERQIPPQDPPCGEGGGSYSEAASSRWPKVEVLALIKLRSNLENRYQEAGPKGPLWEEISAGMRQMGYSRSSKRCKEKWENINKYFKKVKESNKKRPEDAKTCPYFNELDALYQKKILSGAYSGSSSIIVPFQQQQQPQQGLSVDQSKNQETSISNVGVVQTSAAAQVESADKRDGTDLEQPNNGGLPDSIFEDQGGNAGATGGSRKRTS</sequence>
<evidence type="ECO:0000313" key="10">
    <source>
        <dbReference type="Proteomes" id="UP000594263"/>
    </source>
</evidence>
<dbReference type="Gene3D" id="1.10.10.60">
    <property type="entry name" value="Homeodomain-like"/>
    <property type="match status" value="2"/>
</dbReference>
<keyword evidence="2" id="KW-0677">Repeat</keyword>
<protein>
    <recommendedName>
        <fullName evidence="8">Myb-like domain-containing protein</fullName>
    </recommendedName>
</protein>
<feature type="region of interest" description="Disordered" evidence="7">
    <location>
        <begin position="407"/>
        <end position="501"/>
    </location>
</feature>
<dbReference type="Pfam" id="PF13837">
    <property type="entry name" value="Myb_DNA-bind_4"/>
    <property type="match status" value="2"/>
</dbReference>
<feature type="domain" description="Myb-like" evidence="8">
    <location>
        <begin position="64"/>
        <end position="128"/>
    </location>
</feature>
<dbReference type="OMA" id="HRTREDY"/>
<dbReference type="PROSITE" id="PS50090">
    <property type="entry name" value="MYB_LIKE"/>
    <property type="match status" value="2"/>
</dbReference>
<keyword evidence="4" id="KW-0238">DNA-binding</keyword>
<proteinExistence type="predicted"/>
<feature type="compositionally biased region" description="Low complexity" evidence="7">
    <location>
        <begin position="1"/>
        <end position="12"/>
    </location>
</feature>
<evidence type="ECO:0000256" key="1">
    <source>
        <dbReference type="ARBA" id="ARBA00004123"/>
    </source>
</evidence>
<name>A0A7N0U9V6_KALFE</name>
<keyword evidence="3" id="KW-0805">Transcription regulation</keyword>
<dbReference type="InterPro" id="IPR044822">
    <property type="entry name" value="Myb_DNA-bind_4"/>
</dbReference>
<dbReference type="PANTHER" id="PTHR21654:SF84">
    <property type="entry name" value="SI:DKEY-66I24.7"/>
    <property type="match status" value="1"/>
</dbReference>
<dbReference type="CDD" id="cd12203">
    <property type="entry name" value="GT1"/>
    <property type="match status" value="2"/>
</dbReference>
<dbReference type="GO" id="GO:0003677">
    <property type="term" value="F:DNA binding"/>
    <property type="evidence" value="ECO:0007669"/>
    <property type="project" value="UniProtKB-KW"/>
</dbReference>
<evidence type="ECO:0000256" key="3">
    <source>
        <dbReference type="ARBA" id="ARBA00023015"/>
    </source>
</evidence>
<comment type="subcellular location">
    <subcellularLocation>
        <location evidence="1">Nucleus</location>
    </subcellularLocation>
</comment>
<keyword evidence="5" id="KW-0804">Transcription</keyword>
<accession>A0A7N0U9V6</accession>